<evidence type="ECO:0000313" key="1">
    <source>
        <dbReference type="EMBL" id="PIN13375.1"/>
    </source>
</evidence>
<protein>
    <submittedName>
        <fullName evidence="1">Uncharacterized protein</fullName>
    </submittedName>
</protein>
<organism evidence="1 2">
    <name type="scientific">Handroanthus impetiginosus</name>
    <dbReference type="NCBI Taxonomy" id="429701"/>
    <lineage>
        <taxon>Eukaryota</taxon>
        <taxon>Viridiplantae</taxon>
        <taxon>Streptophyta</taxon>
        <taxon>Embryophyta</taxon>
        <taxon>Tracheophyta</taxon>
        <taxon>Spermatophyta</taxon>
        <taxon>Magnoliopsida</taxon>
        <taxon>eudicotyledons</taxon>
        <taxon>Gunneridae</taxon>
        <taxon>Pentapetalae</taxon>
        <taxon>asterids</taxon>
        <taxon>lamiids</taxon>
        <taxon>Lamiales</taxon>
        <taxon>Bignoniaceae</taxon>
        <taxon>Crescentiina</taxon>
        <taxon>Tabebuia alliance</taxon>
        <taxon>Handroanthus</taxon>
    </lineage>
</organism>
<dbReference type="AlphaFoldDB" id="A0A2G9H784"/>
<proteinExistence type="predicted"/>
<evidence type="ECO:0000313" key="2">
    <source>
        <dbReference type="Proteomes" id="UP000231279"/>
    </source>
</evidence>
<sequence>MAKLIKLSLYMHIKSFILINKSLLLKNYTYTIIYIHIYHQSTVPSHPWLYIYTPNLSTEGTQPKIKLFNQLSAEESISKFLVKLRPKS</sequence>
<keyword evidence="2" id="KW-1185">Reference proteome</keyword>
<name>A0A2G9H784_9LAMI</name>
<dbReference type="Proteomes" id="UP000231279">
    <property type="component" value="Unassembled WGS sequence"/>
</dbReference>
<accession>A0A2G9H784</accession>
<comment type="caution">
    <text evidence="1">The sequence shown here is derived from an EMBL/GenBank/DDBJ whole genome shotgun (WGS) entry which is preliminary data.</text>
</comment>
<reference evidence="2" key="1">
    <citation type="journal article" date="2018" name="Gigascience">
        <title>Genome assembly of the Pink Ipe (Handroanthus impetiginosus, Bignoniaceae), a highly valued, ecologically keystone Neotropical timber forest tree.</title>
        <authorList>
            <person name="Silva-Junior O.B."/>
            <person name="Grattapaglia D."/>
            <person name="Novaes E."/>
            <person name="Collevatti R.G."/>
        </authorList>
    </citation>
    <scope>NUCLEOTIDE SEQUENCE [LARGE SCALE GENOMIC DNA]</scope>
    <source>
        <strain evidence="2">cv. UFG-1</strain>
    </source>
</reference>
<dbReference type="EMBL" id="NKXS01002491">
    <property type="protein sequence ID" value="PIN13375.1"/>
    <property type="molecule type" value="Genomic_DNA"/>
</dbReference>
<gene>
    <name evidence="1" type="ORF">CDL12_13997</name>
</gene>